<evidence type="ECO:0000313" key="1">
    <source>
        <dbReference type="EMBL" id="SVE14720.1"/>
    </source>
</evidence>
<reference evidence="1" key="1">
    <citation type="submission" date="2018-05" db="EMBL/GenBank/DDBJ databases">
        <authorList>
            <person name="Lanie J.A."/>
            <person name="Ng W.-L."/>
            <person name="Kazmierczak K.M."/>
            <person name="Andrzejewski T.M."/>
            <person name="Davidsen T.M."/>
            <person name="Wayne K.J."/>
            <person name="Tettelin H."/>
            <person name="Glass J.I."/>
            <person name="Rusch D."/>
            <person name="Podicherti R."/>
            <person name="Tsui H.-C.T."/>
            <person name="Winkler M.E."/>
        </authorList>
    </citation>
    <scope>NUCLEOTIDE SEQUENCE</scope>
</reference>
<accession>A0A383B4J5</accession>
<proteinExistence type="predicted"/>
<protein>
    <submittedName>
        <fullName evidence="1">Uncharacterized protein</fullName>
    </submittedName>
</protein>
<dbReference type="AlphaFoldDB" id="A0A383B4J5"/>
<feature type="non-terminal residue" evidence="1">
    <location>
        <position position="30"/>
    </location>
</feature>
<dbReference type="EMBL" id="UINC01197303">
    <property type="protein sequence ID" value="SVE14720.1"/>
    <property type="molecule type" value="Genomic_DNA"/>
</dbReference>
<organism evidence="1">
    <name type="scientific">marine metagenome</name>
    <dbReference type="NCBI Taxonomy" id="408172"/>
    <lineage>
        <taxon>unclassified sequences</taxon>
        <taxon>metagenomes</taxon>
        <taxon>ecological metagenomes</taxon>
    </lineage>
</organism>
<sequence>MRSVQEATKDGQGSDIQLSSTRLATTLFLL</sequence>
<name>A0A383B4J5_9ZZZZ</name>
<gene>
    <name evidence="1" type="ORF">METZ01_LOCUS467574</name>
</gene>